<dbReference type="EMBL" id="CAJVPG010000066">
    <property type="protein sequence ID" value="CAG8301437.1"/>
    <property type="molecule type" value="Genomic_DNA"/>
</dbReference>
<protein>
    <recommendedName>
        <fullName evidence="2">Hydrophobin</fullName>
    </recommendedName>
</protein>
<keyword evidence="2" id="KW-0732">Signal</keyword>
<name>A0A9W4IM57_9EURO</name>
<dbReference type="OrthoDB" id="4225815at2759"/>
<evidence type="ECO:0000313" key="4">
    <source>
        <dbReference type="Proteomes" id="UP001152649"/>
    </source>
</evidence>
<evidence type="ECO:0000313" key="3">
    <source>
        <dbReference type="EMBL" id="CAG8301437.1"/>
    </source>
</evidence>
<accession>A0A9W4IM57</accession>
<sequence>MKFFIPTLLLAATAMALPGHPGSSNEVSPSSDNEVENAINQCGNSGDLKCCNNVDETGDVTNAGLLSNVLGGHGLGLGDGCSSLNVPVNVISAAGLTDFLKSNCKQQVACCQNSNSQANNNLVGVALPCVSFGSLL</sequence>
<dbReference type="Pfam" id="PF01185">
    <property type="entry name" value="Hydrophobin"/>
    <property type="match status" value="1"/>
</dbReference>
<dbReference type="AlphaFoldDB" id="A0A9W4IM57"/>
<keyword evidence="2" id="KW-0964">Secreted</keyword>
<organism evidence="3 4">
    <name type="scientific">Penicillium salamii</name>
    <dbReference type="NCBI Taxonomy" id="1612424"/>
    <lineage>
        <taxon>Eukaryota</taxon>
        <taxon>Fungi</taxon>
        <taxon>Dikarya</taxon>
        <taxon>Ascomycota</taxon>
        <taxon>Pezizomycotina</taxon>
        <taxon>Eurotiomycetes</taxon>
        <taxon>Eurotiomycetidae</taxon>
        <taxon>Eurotiales</taxon>
        <taxon>Aspergillaceae</taxon>
        <taxon>Penicillium</taxon>
    </lineage>
</organism>
<evidence type="ECO:0000256" key="2">
    <source>
        <dbReference type="RuleBase" id="RU365009"/>
    </source>
</evidence>
<dbReference type="GO" id="GO:0009277">
    <property type="term" value="C:fungal-type cell wall"/>
    <property type="evidence" value="ECO:0007669"/>
    <property type="project" value="InterPro"/>
</dbReference>
<reference evidence="3" key="1">
    <citation type="submission" date="2021-07" db="EMBL/GenBank/DDBJ databases">
        <authorList>
            <person name="Branca A.L. A."/>
        </authorList>
    </citation>
    <scope>NUCLEOTIDE SEQUENCE</scope>
</reference>
<keyword evidence="4" id="KW-1185">Reference proteome</keyword>
<dbReference type="GO" id="GO:0005199">
    <property type="term" value="F:structural constituent of cell wall"/>
    <property type="evidence" value="ECO:0007669"/>
    <property type="project" value="InterPro"/>
</dbReference>
<dbReference type="InterPro" id="IPR001338">
    <property type="entry name" value="Class_I_Hydrophobin"/>
</dbReference>
<comment type="similarity">
    <text evidence="2">Belongs to the fungal hydrophobin family.</text>
</comment>
<gene>
    <name evidence="3" type="ORF">PSALAMII_LOCUS1879</name>
</gene>
<proteinExistence type="inferred from homology"/>
<evidence type="ECO:0000256" key="1">
    <source>
        <dbReference type="ARBA" id="ARBA00023157"/>
    </source>
</evidence>
<comment type="caution">
    <text evidence="3">The sequence shown here is derived from an EMBL/GenBank/DDBJ whole genome shotgun (WGS) entry which is preliminary data.</text>
</comment>
<feature type="chain" id="PRO_5041017810" description="Hydrophobin" evidence="2">
    <location>
        <begin position="17"/>
        <end position="136"/>
    </location>
</feature>
<feature type="signal peptide" evidence="2">
    <location>
        <begin position="1"/>
        <end position="16"/>
    </location>
</feature>
<keyword evidence="1 2" id="KW-1015">Disulfide bond</keyword>
<dbReference type="SMART" id="SM00075">
    <property type="entry name" value="HYDRO"/>
    <property type="match status" value="1"/>
</dbReference>
<comment type="subcellular location">
    <subcellularLocation>
        <location evidence="2">Secreted</location>
        <location evidence="2">Cell wall</location>
    </subcellularLocation>
</comment>
<keyword evidence="2" id="KW-0134">Cell wall</keyword>
<dbReference type="Proteomes" id="UP001152649">
    <property type="component" value="Unassembled WGS sequence"/>
</dbReference>